<feature type="coiled-coil region" evidence="1">
    <location>
        <begin position="67"/>
        <end position="157"/>
    </location>
</feature>
<dbReference type="AlphaFoldDB" id="A0A7N8XZV3"/>
<reference evidence="4" key="2">
    <citation type="submission" date="2025-09" db="UniProtKB">
        <authorList>
            <consortium name="Ensembl"/>
        </authorList>
    </citation>
    <scope>IDENTIFICATION</scope>
</reference>
<evidence type="ECO:0000313" key="5">
    <source>
        <dbReference type="Proteomes" id="UP000261640"/>
    </source>
</evidence>
<evidence type="ECO:0000256" key="3">
    <source>
        <dbReference type="SAM" id="Phobius"/>
    </source>
</evidence>
<evidence type="ECO:0000313" key="4">
    <source>
        <dbReference type="Ensembl" id="ENSMAMP00000058319.1"/>
    </source>
</evidence>
<dbReference type="Proteomes" id="UP000261640">
    <property type="component" value="Unplaced"/>
</dbReference>
<reference evidence="4" key="1">
    <citation type="submission" date="2025-08" db="UniProtKB">
        <authorList>
            <consortium name="Ensembl"/>
        </authorList>
    </citation>
    <scope>IDENTIFICATION</scope>
</reference>
<evidence type="ECO:0000256" key="2">
    <source>
        <dbReference type="SAM" id="MobiDB-lite"/>
    </source>
</evidence>
<feature type="transmembrane region" description="Helical" evidence="3">
    <location>
        <begin position="14"/>
        <end position="35"/>
    </location>
</feature>
<keyword evidence="5" id="KW-1185">Reference proteome</keyword>
<feature type="compositionally biased region" description="Polar residues" evidence="2">
    <location>
        <begin position="208"/>
        <end position="222"/>
    </location>
</feature>
<keyword evidence="1" id="KW-0175">Coiled coil</keyword>
<accession>A0A7N8XZV3</accession>
<feature type="region of interest" description="Disordered" evidence="2">
    <location>
        <begin position="201"/>
        <end position="222"/>
    </location>
</feature>
<dbReference type="GeneTree" id="ENSGT00400000024256"/>
<keyword evidence="3" id="KW-0812">Transmembrane</keyword>
<dbReference type="InParanoid" id="A0A7N8XZV3"/>
<name>A0A7N8XZV3_9TELE</name>
<keyword evidence="3" id="KW-1133">Transmembrane helix</keyword>
<dbReference type="Ensembl" id="ENSMAMT00000039044.1">
    <property type="protein sequence ID" value="ENSMAMP00000058319.1"/>
    <property type="gene ID" value="ENSMAMG00000016221.2"/>
</dbReference>
<keyword evidence="3" id="KW-0472">Membrane</keyword>
<evidence type="ECO:0000256" key="1">
    <source>
        <dbReference type="SAM" id="Coils"/>
    </source>
</evidence>
<protein>
    <submittedName>
        <fullName evidence="4">Uncharacterized LOC113139761</fullName>
    </submittedName>
</protein>
<organism evidence="4 5">
    <name type="scientific">Mastacembelus armatus</name>
    <name type="common">zig-zag eel</name>
    <dbReference type="NCBI Taxonomy" id="205130"/>
    <lineage>
        <taxon>Eukaryota</taxon>
        <taxon>Metazoa</taxon>
        <taxon>Chordata</taxon>
        <taxon>Craniata</taxon>
        <taxon>Vertebrata</taxon>
        <taxon>Euteleostomi</taxon>
        <taxon>Actinopterygii</taxon>
        <taxon>Neopterygii</taxon>
        <taxon>Teleostei</taxon>
        <taxon>Neoteleostei</taxon>
        <taxon>Acanthomorphata</taxon>
        <taxon>Anabantaria</taxon>
        <taxon>Synbranchiformes</taxon>
        <taxon>Mastacembelidae</taxon>
        <taxon>Mastacembelus</taxon>
    </lineage>
</organism>
<proteinExistence type="predicted"/>
<sequence>MAAPSRSSQTAKNIAIALLALWSIISLIVIVVWATSPDLKSSAQCRAELQDVTEKMEGAKVVWSKNKVALEEKVLDARQEQDRQKMQILLLQDRLNATNASLNGCRQENDALTMNISALQDDIEQLRQTEANLTAQLRLQEDHIEALEQNITQAFHKTESCNSRENAAQSAMQAAQAEKRGCESNQQYLQKQLQKCKTVPVEAPKEAQQPQDPSCSTHPSSASPLAGIPALTLLVCSALHLTTCEYQHAHVTHAPFNQSTSVSDQDSHDSDLSGFQPGSIRHVSKALRNLQHIFDIFMSVLIL</sequence>